<dbReference type="VEuPathDB" id="TriTrypDB:TcIL3000.11.14070"/>
<name>G0V315_TRYCI</name>
<sequence length="350" mass="38966">MEGARWDNVRGNASQMWPKGIACVFYRHKTLEQSECICVSQQITDTLHIVSSCTTKVTATFPSNTSTARSKSLLLPPLASLEESESLSMMVSYAKYTARTRCHFAYGLSHEKAEDFWRKLAARTAENIFGSKLSAPRLKDLVMGVYITRSGSDSFTVGLVTQGTTRDPRVKKALSLLVGDQMSMSLDAELPICAAHRAMTVRLWWQPRTDRVTPRSVMPTIRVTLEKEQAVTHGEEKQLMAGYDSVNVFLCRPVASKFLGTTRKLLDNGEYHCADVDAEWQDKHEWAARAKGRRSGRKVVVILYFSNLAVVEVGEHLVGVEVEASPSYTAFVPSQYAHLPPFLVVAQNDG</sequence>
<reference evidence="1" key="1">
    <citation type="journal article" date="2012" name="Proc. Natl. Acad. Sci. U.S.A.">
        <title>Antigenic diversity is generated by distinct evolutionary mechanisms in African trypanosome species.</title>
        <authorList>
            <person name="Jackson A.P."/>
            <person name="Berry A."/>
            <person name="Aslett M."/>
            <person name="Allison H.C."/>
            <person name="Burton P."/>
            <person name="Vavrova-Anderson J."/>
            <person name="Brown R."/>
            <person name="Browne H."/>
            <person name="Corton N."/>
            <person name="Hauser H."/>
            <person name="Gamble J."/>
            <person name="Gilderthorp R."/>
            <person name="Marcello L."/>
            <person name="McQuillan J."/>
            <person name="Otto T.D."/>
            <person name="Quail M.A."/>
            <person name="Sanders M.J."/>
            <person name="van Tonder A."/>
            <person name="Ginger M.L."/>
            <person name="Field M.C."/>
            <person name="Barry J.D."/>
            <person name="Hertz-Fowler C."/>
            <person name="Berriman M."/>
        </authorList>
    </citation>
    <scope>NUCLEOTIDE SEQUENCE</scope>
    <source>
        <strain evidence="1">IL3000</strain>
    </source>
</reference>
<protein>
    <submittedName>
        <fullName evidence="1">Uncharacterized protein TCIL3000_11_14070</fullName>
    </submittedName>
</protein>
<proteinExistence type="predicted"/>
<gene>
    <name evidence="1" type="ORF">TCIL3000_11_14070</name>
</gene>
<dbReference type="AlphaFoldDB" id="G0V315"/>
<accession>G0V315</accession>
<dbReference type="EMBL" id="HE575324">
    <property type="protein sequence ID" value="CCC96038.1"/>
    <property type="molecule type" value="Genomic_DNA"/>
</dbReference>
<organism evidence="1">
    <name type="scientific">Trypanosoma congolense (strain IL3000)</name>
    <dbReference type="NCBI Taxonomy" id="1068625"/>
    <lineage>
        <taxon>Eukaryota</taxon>
        <taxon>Discoba</taxon>
        <taxon>Euglenozoa</taxon>
        <taxon>Kinetoplastea</taxon>
        <taxon>Metakinetoplastina</taxon>
        <taxon>Trypanosomatida</taxon>
        <taxon>Trypanosomatidae</taxon>
        <taxon>Trypanosoma</taxon>
        <taxon>Nannomonas</taxon>
    </lineage>
</organism>
<evidence type="ECO:0000313" key="1">
    <source>
        <dbReference type="EMBL" id="CCC96038.1"/>
    </source>
</evidence>